<accession>A0A091BKT0</accession>
<gene>
    <name evidence="2" type="ORF">P873_03780</name>
</gene>
<evidence type="ECO:0000313" key="2">
    <source>
        <dbReference type="EMBL" id="KFN51399.1"/>
    </source>
</evidence>
<dbReference type="AlphaFoldDB" id="A0A091BKT0"/>
<keyword evidence="3" id="KW-1185">Reference proteome</keyword>
<dbReference type="InterPro" id="IPR025711">
    <property type="entry name" value="PepSY"/>
</dbReference>
<dbReference type="EMBL" id="AWXU01000007">
    <property type="protein sequence ID" value="KFN51399.1"/>
    <property type="molecule type" value="Genomic_DNA"/>
</dbReference>
<protein>
    <recommendedName>
        <fullName evidence="1">PepSY domain-containing protein</fullName>
    </recommendedName>
</protein>
<feature type="non-terminal residue" evidence="2">
    <location>
        <position position="1"/>
    </location>
</feature>
<reference evidence="2 3" key="1">
    <citation type="submission" date="2013-09" db="EMBL/GenBank/DDBJ databases">
        <title>Genome sequencing of Arenimonas composti.</title>
        <authorList>
            <person name="Chen F."/>
            <person name="Wang G."/>
        </authorList>
    </citation>
    <scope>NUCLEOTIDE SEQUENCE [LARGE SCALE GENOMIC DNA]</scope>
    <source>
        <strain evidence="2 3">TR7-09</strain>
    </source>
</reference>
<organism evidence="2 3">
    <name type="scientific">Arenimonas composti TR7-09 = DSM 18010</name>
    <dbReference type="NCBI Taxonomy" id="1121013"/>
    <lineage>
        <taxon>Bacteria</taxon>
        <taxon>Pseudomonadati</taxon>
        <taxon>Pseudomonadota</taxon>
        <taxon>Gammaproteobacteria</taxon>
        <taxon>Lysobacterales</taxon>
        <taxon>Lysobacteraceae</taxon>
        <taxon>Arenimonas</taxon>
    </lineage>
</organism>
<evidence type="ECO:0000259" key="1">
    <source>
        <dbReference type="Pfam" id="PF03413"/>
    </source>
</evidence>
<dbReference type="Pfam" id="PF03413">
    <property type="entry name" value="PepSY"/>
    <property type="match status" value="1"/>
</dbReference>
<evidence type="ECO:0000313" key="3">
    <source>
        <dbReference type="Proteomes" id="UP000029391"/>
    </source>
</evidence>
<dbReference type="eggNOG" id="COG3212">
    <property type="taxonomic scope" value="Bacteria"/>
</dbReference>
<dbReference type="Proteomes" id="UP000029391">
    <property type="component" value="Unassembled WGS sequence"/>
</dbReference>
<name>A0A091BKT0_9GAMM</name>
<comment type="caution">
    <text evidence="2">The sequence shown here is derived from an EMBL/GenBank/DDBJ whole genome shotgun (WGS) entry which is preliminary data.</text>
</comment>
<feature type="domain" description="PepSY" evidence="1">
    <location>
        <begin position="36"/>
        <end position="89"/>
    </location>
</feature>
<dbReference type="OrthoDB" id="5770914at2"/>
<dbReference type="STRING" id="1121013.GCA_000426365_01016"/>
<proteinExistence type="predicted"/>
<sequence length="93" mass="9975">LPAAGAAAAIEAAPPAIRDGDSRRVRDAVARGELVPLESLLADAERRFPGRVLEVDLDDGEYEIEILAADGRVAELTYDARDGRLLGVEFEDD</sequence>